<proteinExistence type="predicted"/>
<sequence length="66" mass="7711">MPMKLPDFFQVKIKQTNVDKTMSENDFMSTIPYWFSITDTELYDILGGAKFENDDFACEPRYISAD</sequence>
<protein>
    <submittedName>
        <fullName evidence="1">Uncharacterized protein</fullName>
    </submittedName>
</protein>
<evidence type="ECO:0000313" key="1">
    <source>
        <dbReference type="EMBL" id="AMJ76769.1"/>
    </source>
</evidence>
<keyword evidence="2" id="KW-1185">Reference proteome</keyword>
<keyword evidence="1" id="KW-0614">Plasmid</keyword>
<dbReference type="EMBL" id="CP013927">
    <property type="protein sequence ID" value="AMJ76769.1"/>
    <property type="molecule type" value="Genomic_DNA"/>
</dbReference>
<geneLocation type="plasmid" evidence="1 2">
    <name>pASTE61-200</name>
</geneLocation>
<accession>A0ABM5YQ77</accession>
<organism evidence="1 2">
    <name type="scientific">Alteromonas stellipolaris</name>
    <dbReference type="NCBI Taxonomy" id="233316"/>
    <lineage>
        <taxon>Bacteria</taxon>
        <taxon>Pseudomonadati</taxon>
        <taxon>Pseudomonadota</taxon>
        <taxon>Gammaproteobacteria</taxon>
        <taxon>Alteromonadales</taxon>
        <taxon>Alteromonadaceae</taxon>
        <taxon>Alteromonas/Salinimonas group</taxon>
        <taxon>Alteromonas</taxon>
    </lineage>
</organism>
<dbReference type="Proteomes" id="UP000056750">
    <property type="component" value="Plasmid pASTE61-200"/>
</dbReference>
<gene>
    <name evidence="1" type="ORF">AVL57_01095</name>
</gene>
<evidence type="ECO:0000313" key="2">
    <source>
        <dbReference type="Proteomes" id="UP000056750"/>
    </source>
</evidence>
<name>A0ABM5YQ77_9ALTE</name>
<dbReference type="RefSeq" id="WP_061093808.1">
    <property type="nucleotide sequence ID" value="NZ_CP013927.1"/>
</dbReference>
<reference evidence="1 2" key="1">
    <citation type="submission" date="2015-12" db="EMBL/GenBank/DDBJ databases">
        <title>Intraspecies pangenome expansion in the marine bacterium Alteromonas.</title>
        <authorList>
            <person name="Lopez-Perez M."/>
            <person name="Rodriguez-Valera F."/>
        </authorList>
    </citation>
    <scope>NUCLEOTIDE SEQUENCE [LARGE SCALE GENOMIC DNA]</scope>
    <source>
        <strain evidence="1 2">LMG 21861</strain>
        <plasmid evidence="1 2">pASTE61-200</plasmid>
    </source>
</reference>